<reference evidence="1" key="1">
    <citation type="submission" date="2020-05" db="EMBL/GenBank/DDBJ databases">
        <authorList>
            <person name="Chiriac C."/>
            <person name="Salcher M."/>
            <person name="Ghai R."/>
            <person name="Kavagutti S V."/>
        </authorList>
    </citation>
    <scope>NUCLEOTIDE SEQUENCE</scope>
</reference>
<organism evidence="1">
    <name type="scientific">freshwater metagenome</name>
    <dbReference type="NCBI Taxonomy" id="449393"/>
    <lineage>
        <taxon>unclassified sequences</taxon>
        <taxon>metagenomes</taxon>
        <taxon>ecological metagenomes</taxon>
    </lineage>
</organism>
<protein>
    <submittedName>
        <fullName evidence="1">Unannotated protein</fullName>
    </submittedName>
</protein>
<dbReference type="EMBL" id="CAEZYW010000211">
    <property type="protein sequence ID" value="CAB4750959.1"/>
    <property type="molecule type" value="Genomic_DNA"/>
</dbReference>
<dbReference type="AlphaFoldDB" id="A0A6J6TXQ2"/>
<sequence>MLPKASSSRNGEMTCWVFVPDQRFVKPRKSMRDPRVTTRNESPYLPIGIPFTIAPRATPRRIVRMIATNSGSPASFVNQPRPIPHRASIEPIERSNPPASMTNVSPSEATHRIDELVIIALMFSGVRNRSWVSVKNTSITTSSTSTTKNRCRTKFLSIAISSSLRVFSSHCTCPIARRKIAPSSASCLWSVPATRPACMTTMRSHRVSSSGASDELMTMLRPASRCASRIR</sequence>
<gene>
    <name evidence="1" type="ORF">UFOPK2786_01287</name>
</gene>
<accession>A0A6J6TXQ2</accession>
<name>A0A6J6TXQ2_9ZZZZ</name>
<proteinExistence type="predicted"/>
<evidence type="ECO:0000313" key="1">
    <source>
        <dbReference type="EMBL" id="CAB4750959.1"/>
    </source>
</evidence>